<dbReference type="InterPro" id="IPR032466">
    <property type="entry name" value="Metal_Hydrolase"/>
</dbReference>
<evidence type="ECO:0000256" key="3">
    <source>
        <dbReference type="ARBA" id="ARBA00012784"/>
    </source>
</evidence>
<dbReference type="NCBIfam" id="TIGR01430">
    <property type="entry name" value="aden_deam"/>
    <property type="match status" value="1"/>
</dbReference>
<keyword evidence="9" id="KW-1185">Reference proteome</keyword>
<dbReference type="EC" id="3.5.4.4" evidence="3"/>
<dbReference type="GO" id="GO:0046103">
    <property type="term" value="P:inosine biosynthetic process"/>
    <property type="evidence" value="ECO:0007669"/>
    <property type="project" value="TreeGrafter"/>
</dbReference>
<organism evidence="8 9">
    <name type="scientific">Agromyces mediolanus</name>
    <name type="common">Corynebacterium mediolanum</name>
    <dbReference type="NCBI Taxonomy" id="41986"/>
    <lineage>
        <taxon>Bacteria</taxon>
        <taxon>Bacillati</taxon>
        <taxon>Actinomycetota</taxon>
        <taxon>Actinomycetes</taxon>
        <taxon>Micrococcales</taxon>
        <taxon>Microbacteriaceae</taxon>
        <taxon>Agromyces</taxon>
    </lineage>
</organism>
<dbReference type="RefSeq" id="WP_189085702.1">
    <property type="nucleotide sequence ID" value="NZ_BMRJ01000002.1"/>
</dbReference>
<evidence type="ECO:0000256" key="4">
    <source>
        <dbReference type="ARBA" id="ARBA00022723"/>
    </source>
</evidence>
<proteinExistence type="inferred from homology"/>
<name>A0A918CM95_AGRME</name>
<dbReference type="EMBL" id="BMRJ01000002">
    <property type="protein sequence ID" value="GGR30181.1"/>
    <property type="molecule type" value="Genomic_DNA"/>
</dbReference>
<evidence type="ECO:0000313" key="8">
    <source>
        <dbReference type="EMBL" id="GGR30181.1"/>
    </source>
</evidence>
<gene>
    <name evidence="8" type="ORF">GCM10010196_25290</name>
</gene>
<comment type="similarity">
    <text evidence="2">Belongs to the metallo-dependent hydrolases superfamily. Adenosine and AMP deaminases family.</text>
</comment>
<dbReference type="AlphaFoldDB" id="A0A918CM95"/>
<dbReference type="Pfam" id="PF00962">
    <property type="entry name" value="A_deaminase"/>
    <property type="match status" value="1"/>
</dbReference>
<dbReference type="InterPro" id="IPR001365">
    <property type="entry name" value="A_deaminase_dom"/>
</dbReference>
<dbReference type="GO" id="GO:0006154">
    <property type="term" value="P:adenosine catabolic process"/>
    <property type="evidence" value="ECO:0007669"/>
    <property type="project" value="TreeGrafter"/>
</dbReference>
<comment type="caution">
    <text evidence="8">The sequence shown here is derived from an EMBL/GenBank/DDBJ whole genome shotgun (WGS) entry which is preliminary data.</text>
</comment>
<evidence type="ECO:0000256" key="5">
    <source>
        <dbReference type="ARBA" id="ARBA00022801"/>
    </source>
</evidence>
<feature type="domain" description="Adenosine deaminase" evidence="7">
    <location>
        <begin position="4"/>
        <end position="318"/>
    </location>
</feature>
<reference evidence="8" key="1">
    <citation type="journal article" date="2014" name="Int. J. Syst. Evol. Microbiol.">
        <title>Complete genome sequence of Corynebacterium casei LMG S-19264T (=DSM 44701T), isolated from a smear-ripened cheese.</title>
        <authorList>
            <consortium name="US DOE Joint Genome Institute (JGI-PGF)"/>
            <person name="Walter F."/>
            <person name="Albersmeier A."/>
            <person name="Kalinowski J."/>
            <person name="Ruckert C."/>
        </authorList>
    </citation>
    <scope>NUCLEOTIDE SEQUENCE</scope>
    <source>
        <strain evidence="8">JCM 3346</strain>
    </source>
</reference>
<dbReference type="SUPFAM" id="SSF51556">
    <property type="entry name" value="Metallo-dependent hydrolases"/>
    <property type="match status" value="1"/>
</dbReference>
<evidence type="ECO:0000256" key="1">
    <source>
        <dbReference type="ARBA" id="ARBA00001947"/>
    </source>
</evidence>
<comment type="cofactor">
    <cofactor evidence="1">
        <name>Zn(2+)</name>
        <dbReference type="ChEBI" id="CHEBI:29105"/>
    </cofactor>
</comment>
<dbReference type="Proteomes" id="UP000610303">
    <property type="component" value="Unassembled WGS sequence"/>
</dbReference>
<reference evidence="8" key="2">
    <citation type="submission" date="2020-09" db="EMBL/GenBank/DDBJ databases">
        <authorList>
            <person name="Sun Q."/>
            <person name="Ohkuma M."/>
        </authorList>
    </citation>
    <scope>NUCLEOTIDE SEQUENCE</scope>
    <source>
        <strain evidence="8">JCM 3346</strain>
    </source>
</reference>
<dbReference type="PANTHER" id="PTHR11409:SF43">
    <property type="entry name" value="ADENOSINE DEAMINASE"/>
    <property type="match status" value="1"/>
</dbReference>
<keyword evidence="4" id="KW-0479">Metal-binding</keyword>
<dbReference type="PANTHER" id="PTHR11409">
    <property type="entry name" value="ADENOSINE DEAMINASE"/>
    <property type="match status" value="1"/>
</dbReference>
<accession>A0A918CM95</accession>
<keyword evidence="6" id="KW-0862">Zinc</keyword>
<dbReference type="Gene3D" id="3.20.20.140">
    <property type="entry name" value="Metal-dependent hydrolases"/>
    <property type="match status" value="1"/>
</dbReference>
<evidence type="ECO:0000259" key="7">
    <source>
        <dbReference type="Pfam" id="PF00962"/>
    </source>
</evidence>
<evidence type="ECO:0000313" key="9">
    <source>
        <dbReference type="Proteomes" id="UP000610303"/>
    </source>
</evidence>
<dbReference type="GO" id="GO:0005829">
    <property type="term" value="C:cytosol"/>
    <property type="evidence" value="ECO:0007669"/>
    <property type="project" value="TreeGrafter"/>
</dbReference>
<dbReference type="InterPro" id="IPR006330">
    <property type="entry name" value="Ado/ade_deaminase"/>
</dbReference>
<dbReference type="GO" id="GO:0046872">
    <property type="term" value="F:metal ion binding"/>
    <property type="evidence" value="ECO:0007669"/>
    <property type="project" value="UniProtKB-KW"/>
</dbReference>
<evidence type="ECO:0000256" key="2">
    <source>
        <dbReference type="ARBA" id="ARBA00006676"/>
    </source>
</evidence>
<dbReference type="GO" id="GO:0043103">
    <property type="term" value="P:hypoxanthine salvage"/>
    <property type="evidence" value="ECO:0007669"/>
    <property type="project" value="TreeGrafter"/>
</dbReference>
<sequence>MLINLHSHLEGRVRPETAAELARGAGVPEPPAGWARALRLDGPADLTAYLEKVAASYPFFRRLDAIERIAREAVEDAAAGGQDYLELRFGPATHADDDRGLAEVIAAVARGMAAGSAASGMPSGAVVAALRHHDEATNLAVARAAAAAAGDVVCGFDLAGDESRFPRHDVHAPAFGVAAAAGLGLTCHAAEAGEAAAVADALHWLGVSRIGHGAHLVDDPEQLARAADAGLVVEICPTSNHFTGAIDRVADHPGAAMRRAGVRLALGDDNPMQTGSDLAAERRVLVAQLGWDERSLAELDRTSVAAAFLEPAVRRALEARLPV</sequence>
<dbReference type="GO" id="GO:0004000">
    <property type="term" value="F:adenosine deaminase activity"/>
    <property type="evidence" value="ECO:0007669"/>
    <property type="project" value="TreeGrafter"/>
</dbReference>
<evidence type="ECO:0000256" key="6">
    <source>
        <dbReference type="ARBA" id="ARBA00022833"/>
    </source>
</evidence>
<protein>
    <recommendedName>
        <fullName evidence="3">adenosine deaminase</fullName>
        <ecNumber evidence="3">3.5.4.4</ecNumber>
    </recommendedName>
</protein>
<keyword evidence="5" id="KW-0378">Hydrolase</keyword>